<dbReference type="GO" id="GO:0005886">
    <property type="term" value="C:plasma membrane"/>
    <property type="evidence" value="ECO:0007669"/>
    <property type="project" value="TreeGrafter"/>
</dbReference>
<feature type="transmembrane region" description="Helical" evidence="1">
    <location>
        <begin position="276"/>
        <end position="298"/>
    </location>
</feature>
<name>A0A841AE30_9MICO</name>
<dbReference type="EMBL" id="JACHLZ010000001">
    <property type="protein sequence ID" value="MBB5831404.1"/>
    <property type="molecule type" value="Genomic_DNA"/>
</dbReference>
<dbReference type="GO" id="GO:0015293">
    <property type="term" value="F:symporter activity"/>
    <property type="evidence" value="ECO:0007669"/>
    <property type="project" value="InterPro"/>
</dbReference>
<dbReference type="AlphaFoldDB" id="A0A841AE30"/>
<dbReference type="RefSeq" id="WP_312857580.1">
    <property type="nucleotide sequence ID" value="NZ_JACHLZ010000001.1"/>
</dbReference>
<feature type="transmembrane region" description="Helical" evidence="1">
    <location>
        <begin position="121"/>
        <end position="143"/>
    </location>
</feature>
<comment type="caution">
    <text evidence="2">The sequence shown here is derived from an EMBL/GenBank/DDBJ whole genome shotgun (WGS) entry which is preliminary data.</text>
</comment>
<dbReference type="Pfam" id="PF13347">
    <property type="entry name" value="MFS_2"/>
    <property type="match status" value="1"/>
</dbReference>
<dbReference type="PANTHER" id="PTHR11328">
    <property type="entry name" value="MAJOR FACILITATOR SUPERFAMILY DOMAIN-CONTAINING PROTEIN"/>
    <property type="match status" value="1"/>
</dbReference>
<feature type="transmembrane region" description="Helical" evidence="1">
    <location>
        <begin position="242"/>
        <end position="264"/>
    </location>
</feature>
<proteinExistence type="predicted"/>
<dbReference type="GO" id="GO:0008643">
    <property type="term" value="P:carbohydrate transport"/>
    <property type="evidence" value="ECO:0007669"/>
    <property type="project" value="InterPro"/>
</dbReference>
<keyword evidence="1" id="KW-0472">Membrane</keyword>
<keyword evidence="1" id="KW-1133">Transmembrane helix</keyword>
<gene>
    <name evidence="2" type="ORF">HNR70_001217</name>
</gene>
<feature type="transmembrane region" description="Helical" evidence="1">
    <location>
        <begin position="380"/>
        <end position="404"/>
    </location>
</feature>
<feature type="transmembrane region" description="Helical" evidence="1">
    <location>
        <begin position="310"/>
        <end position="328"/>
    </location>
</feature>
<feature type="transmembrane region" description="Helical" evidence="1">
    <location>
        <begin position="198"/>
        <end position="216"/>
    </location>
</feature>
<keyword evidence="1" id="KW-0812">Transmembrane</keyword>
<feature type="transmembrane region" description="Helical" evidence="1">
    <location>
        <begin position="416"/>
        <end position="438"/>
    </location>
</feature>
<dbReference type="InterPro" id="IPR036259">
    <property type="entry name" value="MFS_trans_sf"/>
</dbReference>
<keyword evidence="3" id="KW-1185">Reference proteome</keyword>
<reference evidence="2 3" key="1">
    <citation type="submission" date="2020-08" db="EMBL/GenBank/DDBJ databases">
        <title>Sequencing the genomes of 1000 actinobacteria strains.</title>
        <authorList>
            <person name="Klenk H.-P."/>
        </authorList>
    </citation>
    <scope>NUCLEOTIDE SEQUENCE [LARGE SCALE GENOMIC DNA]</scope>
    <source>
        <strain evidence="2 3">DSM 28796</strain>
    </source>
</reference>
<feature type="transmembrane region" description="Helical" evidence="1">
    <location>
        <begin position="92"/>
        <end position="109"/>
    </location>
</feature>
<dbReference type="Gene3D" id="1.20.1250.20">
    <property type="entry name" value="MFS general substrate transporter like domains"/>
    <property type="match status" value="1"/>
</dbReference>
<dbReference type="SUPFAM" id="SSF103473">
    <property type="entry name" value="MFS general substrate transporter"/>
    <property type="match status" value="1"/>
</dbReference>
<dbReference type="Proteomes" id="UP000588158">
    <property type="component" value="Unassembled WGS sequence"/>
</dbReference>
<evidence type="ECO:0000256" key="1">
    <source>
        <dbReference type="SAM" id="Phobius"/>
    </source>
</evidence>
<organism evidence="2 3">
    <name type="scientific">Brachybacterium aquaticum</name>
    <dbReference type="NCBI Taxonomy" id="1432564"/>
    <lineage>
        <taxon>Bacteria</taxon>
        <taxon>Bacillati</taxon>
        <taxon>Actinomycetota</taxon>
        <taxon>Actinomycetes</taxon>
        <taxon>Micrococcales</taxon>
        <taxon>Dermabacteraceae</taxon>
        <taxon>Brachybacterium</taxon>
    </lineage>
</organism>
<sequence>MAAPSEAPWSVPGSAPAERTPPWRYAIGMFGISIPINFIKGSIVLLYVDTLGMDVRAYAAVMAVYAVIDALDNPLLGHLSDRTRSRFGRRRPWLMIGAPLLAASMIALFSPPDLDGTALVLWFAVFAILSELFDSMLNANYGALLPELFPSERRRGLANALRQAFQLVAMIISLALTPVLTTSLLGSEHGTEGFPRTALAYAVLAVTVIWAMTLGVREDPATQHEERPRLVSAIGQILRTRLFWGVGLTSACYGAALAIVLSGVQLYVRHWLGLPVAYAFALQGIVILVAAGGLFLWLRLVVRIGALRTWRIAFLVLAGAFGLLYLAGSLPAALAAGAVLGLGWAGMMATNDLVVARVLDRDAARHRLHREGLFLSAFGVFGRLNGAVSGLALASLGALFGYYSGEHPGPEPGQAFRVYLCVYPFVLCTLGAIAARFVSVPSPEESAAAAAGEETAR</sequence>
<evidence type="ECO:0000313" key="3">
    <source>
        <dbReference type="Proteomes" id="UP000588158"/>
    </source>
</evidence>
<feature type="transmembrane region" description="Helical" evidence="1">
    <location>
        <begin position="334"/>
        <end position="359"/>
    </location>
</feature>
<evidence type="ECO:0000313" key="2">
    <source>
        <dbReference type="EMBL" id="MBB5831404.1"/>
    </source>
</evidence>
<protein>
    <submittedName>
        <fullName evidence="2">GPH family glycoside/pentoside/hexuronide:cation symporter</fullName>
    </submittedName>
</protein>
<dbReference type="InterPro" id="IPR039672">
    <property type="entry name" value="MFS_2"/>
</dbReference>
<feature type="transmembrane region" description="Helical" evidence="1">
    <location>
        <begin position="25"/>
        <end position="48"/>
    </location>
</feature>
<dbReference type="PANTHER" id="PTHR11328:SF24">
    <property type="entry name" value="MAJOR FACILITATOR SUPERFAMILY (MFS) PROFILE DOMAIN-CONTAINING PROTEIN"/>
    <property type="match status" value="1"/>
</dbReference>
<feature type="transmembrane region" description="Helical" evidence="1">
    <location>
        <begin position="164"/>
        <end position="186"/>
    </location>
</feature>
<accession>A0A841AE30</accession>